<feature type="transmembrane region" description="Helical" evidence="1">
    <location>
        <begin position="162"/>
        <end position="184"/>
    </location>
</feature>
<feature type="transmembrane region" description="Helical" evidence="1">
    <location>
        <begin position="106"/>
        <end position="128"/>
    </location>
</feature>
<keyword evidence="1" id="KW-0472">Membrane</keyword>
<organism evidence="2 3">
    <name type="scientific">Oribacterium asaccharolyticum ACB7</name>
    <dbReference type="NCBI Taxonomy" id="796944"/>
    <lineage>
        <taxon>Bacteria</taxon>
        <taxon>Bacillati</taxon>
        <taxon>Bacillota</taxon>
        <taxon>Clostridia</taxon>
        <taxon>Lachnospirales</taxon>
        <taxon>Lachnospiraceae</taxon>
        <taxon>Oribacterium</taxon>
    </lineage>
</organism>
<name>G9WR57_9FIRM</name>
<protein>
    <recommendedName>
        <fullName evidence="4">YitT family protein</fullName>
    </recommendedName>
</protein>
<evidence type="ECO:0008006" key="4">
    <source>
        <dbReference type="Google" id="ProtNLM"/>
    </source>
</evidence>
<evidence type="ECO:0000313" key="2">
    <source>
        <dbReference type="EMBL" id="EHL14393.1"/>
    </source>
</evidence>
<dbReference type="PANTHER" id="PTHR40078">
    <property type="entry name" value="INTEGRAL MEMBRANE PROTEIN-RELATED"/>
    <property type="match status" value="1"/>
</dbReference>
<feature type="transmembrane region" description="Helical" evidence="1">
    <location>
        <begin position="76"/>
        <end position="100"/>
    </location>
</feature>
<proteinExistence type="predicted"/>
<keyword evidence="1" id="KW-0812">Transmembrane</keyword>
<dbReference type="Proteomes" id="UP000003527">
    <property type="component" value="Unassembled WGS sequence"/>
</dbReference>
<feature type="transmembrane region" description="Helical" evidence="1">
    <location>
        <begin position="9"/>
        <end position="28"/>
    </location>
</feature>
<gene>
    <name evidence="2" type="ORF">HMPREF9624_01573</name>
</gene>
<sequence length="211" mass="22741">MKNQMWKRIIISLVGLILCGIGVAMFLYSGMGVDPASVFELGIGRVFGISYGTSSALINVIILLIVFFIDKSFINISSVIAIFGIGYTADFVRKILTILVQGEIHLLLKLVLILVGLFIMSCGIATYIKADLGVGAIDLISEIISRKTKVQYRLVRVIGDTAFVVIGYILGGTVGVGTVVAAFLTGPTVQLVRPSIERILDIFLKGKEEAL</sequence>
<evidence type="ECO:0000256" key="1">
    <source>
        <dbReference type="SAM" id="Phobius"/>
    </source>
</evidence>
<dbReference type="PANTHER" id="PTHR40078:SF1">
    <property type="entry name" value="INTEGRAL MEMBRANE PROTEIN"/>
    <property type="match status" value="1"/>
</dbReference>
<dbReference type="AlphaFoldDB" id="G9WR57"/>
<keyword evidence="3" id="KW-1185">Reference proteome</keyword>
<dbReference type="Pfam" id="PF19700">
    <property type="entry name" value="DUF6198"/>
    <property type="match status" value="1"/>
</dbReference>
<comment type="caution">
    <text evidence="2">The sequence shown here is derived from an EMBL/GenBank/DDBJ whole genome shotgun (WGS) entry which is preliminary data.</text>
</comment>
<dbReference type="PATRIC" id="fig|796944.3.peg.71"/>
<accession>G9WR57</accession>
<dbReference type="HOGENOM" id="CLU_083843_1_3_9"/>
<reference evidence="2 3" key="1">
    <citation type="submission" date="2011-08" db="EMBL/GenBank/DDBJ databases">
        <title>The Genome Sequence of Oribacterium sp. ACB7.</title>
        <authorList>
            <consortium name="The Broad Institute Genome Sequencing Platform"/>
            <person name="Earl A."/>
            <person name="Ward D."/>
            <person name="Feldgarden M."/>
            <person name="Gevers D."/>
            <person name="Sizova M."/>
            <person name="Hazen A."/>
            <person name="Epstein S."/>
            <person name="Young S.K."/>
            <person name="Zeng Q."/>
            <person name="Gargeya S."/>
            <person name="Fitzgerald M."/>
            <person name="Haas B."/>
            <person name="Abouelleil A."/>
            <person name="Alvarado L."/>
            <person name="Arachchi H.M."/>
            <person name="Berlin A."/>
            <person name="Brown A."/>
            <person name="Chapman S.B."/>
            <person name="Chen Z."/>
            <person name="Dunbar C."/>
            <person name="Freedman E."/>
            <person name="Gearin G."/>
            <person name="Gellesch M."/>
            <person name="Goldberg J."/>
            <person name="Griggs A."/>
            <person name="Gujja S."/>
            <person name="Heiman D."/>
            <person name="Howarth C."/>
            <person name="Larson L."/>
            <person name="Lui A."/>
            <person name="MacDonald P.J.P."/>
            <person name="Montmayeur A."/>
            <person name="Murphy C."/>
            <person name="Neiman D."/>
            <person name="Pearson M."/>
            <person name="Priest M."/>
            <person name="Roberts A."/>
            <person name="Saif S."/>
            <person name="Shea T."/>
            <person name="Shenoy N."/>
            <person name="Sisk P."/>
            <person name="Stolte C."/>
            <person name="Sykes S."/>
            <person name="Wortman J."/>
            <person name="Nusbaum C."/>
            <person name="Birren B."/>
        </authorList>
    </citation>
    <scope>NUCLEOTIDE SEQUENCE [LARGE SCALE GENOMIC DNA]</scope>
    <source>
        <strain evidence="2 3">ACB7</strain>
    </source>
</reference>
<keyword evidence="1" id="KW-1133">Transmembrane helix</keyword>
<dbReference type="EMBL" id="AFZD01000002">
    <property type="protein sequence ID" value="EHL14393.1"/>
    <property type="molecule type" value="Genomic_DNA"/>
</dbReference>
<feature type="transmembrane region" description="Helical" evidence="1">
    <location>
        <begin position="48"/>
        <end position="69"/>
    </location>
</feature>
<evidence type="ECO:0000313" key="3">
    <source>
        <dbReference type="Proteomes" id="UP000003527"/>
    </source>
</evidence>
<dbReference type="InterPro" id="IPR038750">
    <property type="entry name" value="YczE/YyaS-like"/>
</dbReference>